<dbReference type="GO" id="GO:0008381">
    <property type="term" value="F:mechanosensitive monoatomic ion channel activity"/>
    <property type="evidence" value="ECO:0007669"/>
    <property type="project" value="UniProtKB-UniRule"/>
</dbReference>
<keyword evidence="7 10" id="KW-0406">Ion transport</keyword>
<evidence type="ECO:0000256" key="9">
    <source>
        <dbReference type="ARBA" id="ARBA00023303"/>
    </source>
</evidence>
<evidence type="ECO:0000256" key="5">
    <source>
        <dbReference type="ARBA" id="ARBA00022692"/>
    </source>
</evidence>
<evidence type="ECO:0000256" key="1">
    <source>
        <dbReference type="ARBA" id="ARBA00004651"/>
    </source>
</evidence>
<evidence type="ECO:0000256" key="7">
    <source>
        <dbReference type="ARBA" id="ARBA00023065"/>
    </source>
</evidence>
<evidence type="ECO:0000256" key="10">
    <source>
        <dbReference type="HAMAP-Rule" id="MF_00115"/>
    </source>
</evidence>
<keyword evidence="9 10" id="KW-0407">Ion channel</keyword>
<feature type="transmembrane region" description="Helical" evidence="10">
    <location>
        <begin position="67"/>
        <end position="93"/>
    </location>
</feature>
<dbReference type="InterPro" id="IPR036019">
    <property type="entry name" value="MscL_channel"/>
</dbReference>
<dbReference type="HAMAP" id="MF_00115">
    <property type="entry name" value="MscL"/>
    <property type="match status" value="1"/>
</dbReference>
<dbReference type="Proteomes" id="UP000297626">
    <property type="component" value="Unassembled WGS sequence"/>
</dbReference>
<dbReference type="AlphaFoldDB" id="A0A4R9BKK2"/>
<dbReference type="EMBL" id="SOHN01000016">
    <property type="protein sequence ID" value="TFD86351.1"/>
    <property type="molecule type" value="Genomic_DNA"/>
</dbReference>
<comment type="subunit">
    <text evidence="10">Homopentamer.</text>
</comment>
<gene>
    <name evidence="10 11" type="primary">mscL</name>
    <name evidence="11" type="ORF">E3T51_13745</name>
</gene>
<sequence length="145" mass="15247">MINGFKEFIMRGNVIDLAVAVVIGTAFTALVTAIVTSIFNPLIASIFSAESLADSLVLPLRGGDGILFGAVIGALINFLLIAAVVYFAIVLPLNKLKEAQDRRRNAGIPAAVVVDPTTELDLLTEIRDLLAKNAAPAAPDQGPKH</sequence>
<name>A0A4R9BKK2_9MICO</name>
<evidence type="ECO:0000256" key="3">
    <source>
        <dbReference type="ARBA" id="ARBA00022448"/>
    </source>
</evidence>
<dbReference type="Gene3D" id="1.10.1200.120">
    <property type="entry name" value="Large-conductance mechanosensitive channel, MscL, domain 1"/>
    <property type="match status" value="1"/>
</dbReference>
<feature type="transmembrane region" description="Helical" evidence="10">
    <location>
        <begin position="14"/>
        <end position="47"/>
    </location>
</feature>
<reference evidence="11 12" key="1">
    <citation type="submission" date="2019-03" db="EMBL/GenBank/DDBJ databases">
        <title>Genomics of glacier-inhabiting Cryobacterium strains.</title>
        <authorList>
            <person name="Liu Q."/>
            <person name="Xin Y.-H."/>
        </authorList>
    </citation>
    <scope>NUCLEOTIDE SEQUENCE [LARGE SCALE GENOMIC DNA]</scope>
    <source>
        <strain evidence="11 12">Sr54</strain>
    </source>
</reference>
<dbReference type="InterPro" id="IPR001185">
    <property type="entry name" value="MS_channel"/>
</dbReference>
<proteinExistence type="inferred from homology"/>
<dbReference type="PROSITE" id="PS01327">
    <property type="entry name" value="MSCL"/>
    <property type="match status" value="1"/>
</dbReference>
<protein>
    <recommendedName>
        <fullName evidence="10">Large-conductance mechanosensitive channel</fullName>
    </recommendedName>
</protein>
<dbReference type="PANTHER" id="PTHR30266:SF2">
    <property type="entry name" value="LARGE-CONDUCTANCE MECHANOSENSITIVE CHANNEL"/>
    <property type="match status" value="1"/>
</dbReference>
<keyword evidence="8 10" id="KW-0472">Membrane</keyword>
<dbReference type="GO" id="GO:0005886">
    <property type="term" value="C:plasma membrane"/>
    <property type="evidence" value="ECO:0007669"/>
    <property type="project" value="UniProtKB-SubCell"/>
</dbReference>
<evidence type="ECO:0000256" key="4">
    <source>
        <dbReference type="ARBA" id="ARBA00022475"/>
    </source>
</evidence>
<keyword evidence="3 10" id="KW-0813">Transport</keyword>
<dbReference type="PRINTS" id="PR01264">
    <property type="entry name" value="MECHCHANNEL"/>
</dbReference>
<accession>A0A4R9BKK2</accession>
<keyword evidence="4 10" id="KW-1003">Cell membrane</keyword>
<evidence type="ECO:0000256" key="2">
    <source>
        <dbReference type="ARBA" id="ARBA00007254"/>
    </source>
</evidence>
<dbReference type="Pfam" id="PF01741">
    <property type="entry name" value="MscL"/>
    <property type="match status" value="1"/>
</dbReference>
<comment type="function">
    <text evidence="10">Channel that opens in response to stretch forces in the membrane lipid bilayer. May participate in the regulation of osmotic pressure changes within the cell.</text>
</comment>
<dbReference type="SUPFAM" id="SSF81330">
    <property type="entry name" value="Gated mechanosensitive channel"/>
    <property type="match status" value="1"/>
</dbReference>
<comment type="caution">
    <text evidence="11">The sequence shown here is derived from an EMBL/GenBank/DDBJ whole genome shotgun (WGS) entry which is preliminary data.</text>
</comment>
<keyword evidence="12" id="KW-1185">Reference proteome</keyword>
<dbReference type="InterPro" id="IPR037673">
    <property type="entry name" value="MSC/AndL"/>
</dbReference>
<keyword evidence="6 10" id="KW-1133">Transmembrane helix</keyword>
<dbReference type="PANTHER" id="PTHR30266">
    <property type="entry name" value="MECHANOSENSITIVE CHANNEL MSCL"/>
    <property type="match status" value="1"/>
</dbReference>
<evidence type="ECO:0000313" key="11">
    <source>
        <dbReference type="EMBL" id="TFD86351.1"/>
    </source>
</evidence>
<evidence type="ECO:0000256" key="6">
    <source>
        <dbReference type="ARBA" id="ARBA00022989"/>
    </source>
</evidence>
<keyword evidence="5 10" id="KW-0812">Transmembrane</keyword>
<evidence type="ECO:0000313" key="12">
    <source>
        <dbReference type="Proteomes" id="UP000297626"/>
    </source>
</evidence>
<dbReference type="NCBIfam" id="TIGR00220">
    <property type="entry name" value="mscL"/>
    <property type="match status" value="1"/>
</dbReference>
<evidence type="ECO:0000256" key="8">
    <source>
        <dbReference type="ARBA" id="ARBA00023136"/>
    </source>
</evidence>
<dbReference type="InterPro" id="IPR019823">
    <property type="entry name" value="Mechanosensitive_channel_CS"/>
</dbReference>
<organism evidence="11 12">
    <name type="scientific">Cryobacterium serini</name>
    <dbReference type="NCBI Taxonomy" id="1259201"/>
    <lineage>
        <taxon>Bacteria</taxon>
        <taxon>Bacillati</taxon>
        <taxon>Actinomycetota</taxon>
        <taxon>Actinomycetes</taxon>
        <taxon>Micrococcales</taxon>
        <taxon>Microbacteriaceae</taxon>
        <taxon>Cryobacterium</taxon>
    </lineage>
</organism>
<comment type="similarity">
    <text evidence="2 10">Belongs to the MscL family.</text>
</comment>
<comment type="subcellular location">
    <subcellularLocation>
        <location evidence="1 10">Cell membrane</location>
        <topology evidence="1 10">Multi-pass membrane protein</topology>
    </subcellularLocation>
</comment>